<accession>A0A4P9Y488</accession>
<name>A0A4P9Y488_9FUNG</name>
<protein>
    <submittedName>
        <fullName evidence="3">Uncharacterized protein</fullName>
    </submittedName>
</protein>
<gene>
    <name evidence="3" type="ORF">BJ684DRAFT_15852</name>
</gene>
<feature type="chain" id="PRO_5020803160" evidence="2">
    <location>
        <begin position="22"/>
        <end position="138"/>
    </location>
</feature>
<sequence length="138" mass="14347">MRLVGTLCISVMLAMPLIITAAPAPDPVGRDTCKSDSDCTDNAVSGKGYYCHIPEDASAGTCIGKGTISGETGEPGDEDEGEEGGEDENEDEDEEEEEDNAPVGRDTCKSDSDCTDNAVSGKGYYCHIPEDASAGTCI</sequence>
<evidence type="ECO:0000313" key="3">
    <source>
        <dbReference type="EMBL" id="RKP13788.1"/>
    </source>
</evidence>
<evidence type="ECO:0000313" key="4">
    <source>
        <dbReference type="Proteomes" id="UP000267251"/>
    </source>
</evidence>
<reference evidence="4" key="1">
    <citation type="journal article" date="2018" name="Nat. Microbiol.">
        <title>Leveraging single-cell genomics to expand the fungal tree of life.</title>
        <authorList>
            <person name="Ahrendt S.R."/>
            <person name="Quandt C.A."/>
            <person name="Ciobanu D."/>
            <person name="Clum A."/>
            <person name="Salamov A."/>
            <person name="Andreopoulos B."/>
            <person name="Cheng J.F."/>
            <person name="Woyke T."/>
            <person name="Pelin A."/>
            <person name="Henrissat B."/>
            <person name="Reynolds N.K."/>
            <person name="Benny G.L."/>
            <person name="Smith M.E."/>
            <person name="James T.Y."/>
            <person name="Grigoriev I.V."/>
        </authorList>
    </citation>
    <scope>NUCLEOTIDE SEQUENCE [LARGE SCALE GENOMIC DNA]</scope>
</reference>
<feature type="compositionally biased region" description="Acidic residues" evidence="1">
    <location>
        <begin position="74"/>
        <end position="100"/>
    </location>
</feature>
<keyword evidence="2" id="KW-0732">Signal</keyword>
<evidence type="ECO:0000256" key="1">
    <source>
        <dbReference type="SAM" id="MobiDB-lite"/>
    </source>
</evidence>
<feature type="region of interest" description="Disordered" evidence="1">
    <location>
        <begin position="58"/>
        <end position="114"/>
    </location>
</feature>
<keyword evidence="4" id="KW-1185">Reference proteome</keyword>
<dbReference type="EMBL" id="KZ987944">
    <property type="protein sequence ID" value="RKP13788.1"/>
    <property type="molecule type" value="Genomic_DNA"/>
</dbReference>
<dbReference type="Proteomes" id="UP000267251">
    <property type="component" value="Unassembled WGS sequence"/>
</dbReference>
<evidence type="ECO:0000256" key="2">
    <source>
        <dbReference type="SAM" id="SignalP"/>
    </source>
</evidence>
<proteinExistence type="predicted"/>
<feature type="non-terminal residue" evidence="3">
    <location>
        <position position="138"/>
    </location>
</feature>
<feature type="signal peptide" evidence="2">
    <location>
        <begin position="1"/>
        <end position="21"/>
    </location>
</feature>
<organism evidence="3 4">
    <name type="scientific">Piptocephalis cylindrospora</name>
    <dbReference type="NCBI Taxonomy" id="1907219"/>
    <lineage>
        <taxon>Eukaryota</taxon>
        <taxon>Fungi</taxon>
        <taxon>Fungi incertae sedis</taxon>
        <taxon>Zoopagomycota</taxon>
        <taxon>Zoopagomycotina</taxon>
        <taxon>Zoopagomycetes</taxon>
        <taxon>Zoopagales</taxon>
        <taxon>Piptocephalidaceae</taxon>
        <taxon>Piptocephalis</taxon>
    </lineage>
</organism>
<dbReference type="AlphaFoldDB" id="A0A4P9Y488"/>